<evidence type="ECO:0000313" key="12">
    <source>
        <dbReference type="Proteomes" id="UP000694845"/>
    </source>
</evidence>
<protein>
    <submittedName>
        <fullName evidence="13">Dopamine receptor 2-like</fullName>
    </submittedName>
</protein>
<dbReference type="Gene3D" id="1.20.1070.10">
    <property type="entry name" value="Rhodopsin 7-helix transmembrane proteins"/>
    <property type="match status" value="1"/>
</dbReference>
<feature type="transmembrane region" description="Helical" evidence="10">
    <location>
        <begin position="115"/>
        <end position="143"/>
    </location>
</feature>
<dbReference type="Proteomes" id="UP000694845">
    <property type="component" value="Unplaced"/>
</dbReference>
<feature type="transmembrane region" description="Helical" evidence="10">
    <location>
        <begin position="237"/>
        <end position="259"/>
    </location>
</feature>
<feature type="transmembrane region" description="Helical" evidence="10">
    <location>
        <begin position="313"/>
        <end position="339"/>
    </location>
</feature>
<keyword evidence="3 10" id="KW-0812">Transmembrane</keyword>
<keyword evidence="8" id="KW-0675">Receptor</keyword>
<keyword evidence="12" id="KW-1185">Reference proteome</keyword>
<sequence length="443" mass="49227">MQQTWPFGRLKYSETIYCGNDSREYLEMETECVYTTVRLDERAMPCGVSTANSEILSVQNHTLSGSTEDDPDLTFFVVYVFAILLPLSLFIVTGNSVVVFAVCNSNASVVLQKATNMFVVSLAVSDCLVGVSLVPVFYLGIFIDSLKSSFYVCLVITSFLHVSCGISMLHVLGIAGDRFVAVMYPLLYHSHMTQRRTTIAVALTWCLAIGVGLTPYLGWRKPARKLEFCYIDQVLPFSYVLFSFILTFAVPLFAMAVIYTKITLAARRHVRRIAALSAAPVSRSVESASRKGDGQSSVVVKSQKIFSVGDMKAITTTAIVVGVFVLCWLPAYVFNFVMHHRNSVRPAGSELLRSPLVEAALNTLAFSNSAVNPIIYAYRYKEFRRGIRKVLARFCRRVCFSVCAITVDSRQKRQPTVINLEQITVNPSSETIGHRQNSGYAFS</sequence>
<evidence type="ECO:0000259" key="11">
    <source>
        <dbReference type="PROSITE" id="PS50262"/>
    </source>
</evidence>
<dbReference type="InterPro" id="IPR017452">
    <property type="entry name" value="GPCR_Rhodpsn_7TM"/>
</dbReference>
<feature type="transmembrane region" description="Helical" evidence="10">
    <location>
        <begin position="76"/>
        <end position="103"/>
    </location>
</feature>
<dbReference type="GO" id="GO:0004993">
    <property type="term" value="F:G protein-coupled serotonin receptor activity"/>
    <property type="evidence" value="ECO:0007669"/>
    <property type="project" value="UniProtKB-ARBA"/>
</dbReference>
<keyword evidence="2" id="KW-1003">Cell membrane</keyword>
<evidence type="ECO:0000256" key="3">
    <source>
        <dbReference type="ARBA" id="ARBA00022692"/>
    </source>
</evidence>
<evidence type="ECO:0000256" key="6">
    <source>
        <dbReference type="ARBA" id="ARBA00023136"/>
    </source>
</evidence>
<feature type="transmembrane region" description="Helical" evidence="10">
    <location>
        <begin position="197"/>
        <end position="217"/>
    </location>
</feature>
<evidence type="ECO:0000256" key="2">
    <source>
        <dbReference type="ARBA" id="ARBA00022475"/>
    </source>
</evidence>
<keyword evidence="5" id="KW-0297">G-protein coupled receptor</keyword>
<feature type="transmembrane region" description="Helical" evidence="10">
    <location>
        <begin position="359"/>
        <end position="378"/>
    </location>
</feature>
<dbReference type="PROSITE" id="PS50262">
    <property type="entry name" value="G_PROTEIN_RECEP_F1_2"/>
    <property type="match status" value="1"/>
</dbReference>
<keyword evidence="4 10" id="KW-1133">Transmembrane helix</keyword>
<dbReference type="OMA" id="IIYAYRY"/>
<evidence type="ECO:0000256" key="5">
    <source>
        <dbReference type="ARBA" id="ARBA00023040"/>
    </source>
</evidence>
<evidence type="ECO:0000256" key="7">
    <source>
        <dbReference type="ARBA" id="ARBA00023157"/>
    </source>
</evidence>
<comment type="subcellular location">
    <subcellularLocation>
        <location evidence="1">Cell membrane</location>
        <topology evidence="1">Multi-pass membrane protein</topology>
    </subcellularLocation>
</comment>
<keyword evidence="7" id="KW-1015">Disulfide bond</keyword>
<dbReference type="RefSeq" id="XP_022084191.1">
    <property type="nucleotide sequence ID" value="XM_022228499.1"/>
</dbReference>
<dbReference type="Pfam" id="PF00001">
    <property type="entry name" value="7tm_1"/>
    <property type="match status" value="1"/>
</dbReference>
<dbReference type="KEGG" id="aplc:110975747"/>
<dbReference type="GO" id="GO:0043410">
    <property type="term" value="P:positive regulation of MAPK cascade"/>
    <property type="evidence" value="ECO:0007669"/>
    <property type="project" value="TreeGrafter"/>
</dbReference>
<dbReference type="AlphaFoldDB" id="A0A8B7XWJ5"/>
<dbReference type="PRINTS" id="PR00237">
    <property type="entry name" value="GPCRRHODOPSN"/>
</dbReference>
<gene>
    <name evidence="13" type="primary">LOC110975747</name>
</gene>
<evidence type="ECO:0000256" key="10">
    <source>
        <dbReference type="SAM" id="Phobius"/>
    </source>
</evidence>
<reference evidence="13" key="1">
    <citation type="submission" date="2025-08" db="UniProtKB">
        <authorList>
            <consortium name="RefSeq"/>
        </authorList>
    </citation>
    <scope>IDENTIFICATION</scope>
</reference>
<dbReference type="SUPFAM" id="SSF81321">
    <property type="entry name" value="Family A G protein-coupled receptor-like"/>
    <property type="match status" value="1"/>
</dbReference>
<feature type="transmembrane region" description="Helical" evidence="10">
    <location>
        <begin position="149"/>
        <end position="176"/>
    </location>
</feature>
<evidence type="ECO:0000256" key="4">
    <source>
        <dbReference type="ARBA" id="ARBA00022989"/>
    </source>
</evidence>
<accession>A0A8B7XWJ5</accession>
<dbReference type="GO" id="GO:0071880">
    <property type="term" value="P:adenylate cyclase-activating adrenergic receptor signaling pathway"/>
    <property type="evidence" value="ECO:0007669"/>
    <property type="project" value="TreeGrafter"/>
</dbReference>
<dbReference type="SMART" id="SM01381">
    <property type="entry name" value="7TM_GPCR_Srsx"/>
    <property type="match status" value="1"/>
</dbReference>
<keyword evidence="6 10" id="KW-0472">Membrane</keyword>
<evidence type="ECO:0000256" key="1">
    <source>
        <dbReference type="ARBA" id="ARBA00004651"/>
    </source>
</evidence>
<dbReference type="PANTHER" id="PTHR24248:SF199">
    <property type="entry name" value="IP13425P-RELATED"/>
    <property type="match status" value="1"/>
</dbReference>
<keyword evidence="9" id="KW-0807">Transducer</keyword>
<evidence type="ECO:0000256" key="9">
    <source>
        <dbReference type="ARBA" id="ARBA00023224"/>
    </source>
</evidence>
<organism evidence="12 13">
    <name type="scientific">Acanthaster planci</name>
    <name type="common">Crown-of-thorns starfish</name>
    <dbReference type="NCBI Taxonomy" id="133434"/>
    <lineage>
        <taxon>Eukaryota</taxon>
        <taxon>Metazoa</taxon>
        <taxon>Echinodermata</taxon>
        <taxon>Eleutherozoa</taxon>
        <taxon>Asterozoa</taxon>
        <taxon>Asteroidea</taxon>
        <taxon>Valvatacea</taxon>
        <taxon>Valvatida</taxon>
        <taxon>Acanthasteridae</taxon>
        <taxon>Acanthaster</taxon>
    </lineage>
</organism>
<dbReference type="PANTHER" id="PTHR24248">
    <property type="entry name" value="ADRENERGIC RECEPTOR-RELATED G-PROTEIN COUPLED RECEPTOR"/>
    <property type="match status" value="1"/>
</dbReference>
<dbReference type="GeneID" id="110975747"/>
<feature type="domain" description="G-protein coupled receptors family 1 profile" evidence="11">
    <location>
        <begin position="94"/>
        <end position="376"/>
    </location>
</feature>
<proteinExistence type="predicted"/>
<dbReference type="GO" id="GO:0005886">
    <property type="term" value="C:plasma membrane"/>
    <property type="evidence" value="ECO:0007669"/>
    <property type="project" value="UniProtKB-SubCell"/>
</dbReference>
<dbReference type="OrthoDB" id="10042731at2759"/>
<dbReference type="InterPro" id="IPR000276">
    <property type="entry name" value="GPCR_Rhodpsn"/>
</dbReference>
<name>A0A8B7XWJ5_ACAPL</name>
<evidence type="ECO:0000256" key="8">
    <source>
        <dbReference type="ARBA" id="ARBA00023170"/>
    </source>
</evidence>
<evidence type="ECO:0000313" key="13">
    <source>
        <dbReference type="RefSeq" id="XP_022084191.1"/>
    </source>
</evidence>